<evidence type="ECO:0000313" key="2">
    <source>
        <dbReference type="Proteomes" id="UP001500353"/>
    </source>
</evidence>
<reference evidence="2" key="1">
    <citation type="journal article" date="2019" name="Int. J. Syst. Evol. Microbiol.">
        <title>The Global Catalogue of Microorganisms (GCM) 10K type strain sequencing project: providing services to taxonomists for standard genome sequencing and annotation.</title>
        <authorList>
            <consortium name="The Broad Institute Genomics Platform"/>
            <consortium name="The Broad Institute Genome Sequencing Center for Infectious Disease"/>
            <person name="Wu L."/>
            <person name="Ma J."/>
        </authorList>
    </citation>
    <scope>NUCLEOTIDE SEQUENCE [LARGE SCALE GENOMIC DNA]</scope>
    <source>
        <strain evidence="2">JCM 18019</strain>
    </source>
</reference>
<name>A0ABP9MCL5_9FLAO</name>
<accession>A0ABP9MCL5</accession>
<dbReference type="Proteomes" id="UP001500353">
    <property type="component" value="Unassembled WGS sequence"/>
</dbReference>
<comment type="caution">
    <text evidence="1">The sequence shown here is derived from an EMBL/GenBank/DDBJ whole genome shotgun (WGS) entry which is preliminary data.</text>
</comment>
<organism evidence="1 2">
    <name type="scientific">Chryseobacterium ginsengisoli</name>
    <dbReference type="NCBI Taxonomy" id="363853"/>
    <lineage>
        <taxon>Bacteria</taxon>
        <taxon>Pseudomonadati</taxon>
        <taxon>Bacteroidota</taxon>
        <taxon>Flavobacteriia</taxon>
        <taxon>Flavobacteriales</taxon>
        <taxon>Weeksellaceae</taxon>
        <taxon>Chryseobacterium group</taxon>
        <taxon>Chryseobacterium</taxon>
    </lineage>
</organism>
<dbReference type="RefSeq" id="WP_345203786.1">
    <property type="nucleotide sequence ID" value="NZ_BAABHX010000003.1"/>
</dbReference>
<evidence type="ECO:0008006" key="3">
    <source>
        <dbReference type="Google" id="ProtNLM"/>
    </source>
</evidence>
<dbReference type="EMBL" id="BAABHX010000003">
    <property type="protein sequence ID" value="GAA5092937.1"/>
    <property type="molecule type" value="Genomic_DNA"/>
</dbReference>
<keyword evidence="2" id="KW-1185">Reference proteome</keyword>
<evidence type="ECO:0000313" key="1">
    <source>
        <dbReference type="EMBL" id="GAA5092937.1"/>
    </source>
</evidence>
<protein>
    <recommendedName>
        <fullName evidence="3">TPM domain-containing protein</fullName>
    </recommendedName>
</protein>
<gene>
    <name evidence="1" type="ORF">GCM10023210_22610</name>
</gene>
<proteinExistence type="predicted"/>
<sequence>MKYILFVIMFLSNIFCFSQDNRKCNVNSDTKYNRLQILDSINKRLNKLNEFYQIEMPRKFSVTKENFYNFFIYDLVDTSNKTPDKEGNCIEFTDDHIYHIAALRSTYKVSIILILSKGKFHFFEGLNCSKKINDIEEVLNFVKANTNITDKNILNRIANYQDYHLSHTVDPMGMTSRCINE</sequence>